<protein>
    <submittedName>
        <fullName evidence="1">Uncharacterized protein</fullName>
    </submittedName>
</protein>
<gene>
    <name evidence="1" type="ORF">QFC19_007368</name>
</gene>
<proteinExistence type="predicted"/>
<dbReference type="Proteomes" id="UP001241377">
    <property type="component" value="Unassembled WGS sequence"/>
</dbReference>
<accession>A0ACC2VA74</accession>
<keyword evidence="2" id="KW-1185">Reference proteome</keyword>
<comment type="caution">
    <text evidence="1">The sequence shown here is derived from an EMBL/GenBank/DDBJ whole genome shotgun (WGS) entry which is preliminary data.</text>
</comment>
<sequence>MRLDLLLALGCVLEPRFTISPAEHENPNQVILSIPLKAPPYRPVVVWHGLGDNYNSSGMIKTGEIIENKYPGIVVHRVSLDTDPLKDQQKSLVGDAWDELESVCEQIGSIPELEHGFDMIGFSQGGLFARALVQTCPNATVTNLITFGSPHMGVLELPKCANERDWLCKRRNELLKRQVWHDLVQHTVIPAQYFRDTHDYQKYVCRSRFLAPINNEADEKHLEYKERLGELEKFVMVEFGQDTTVNPKESAVFGEIDPFSGNVIPMEQTNLYKEDNLGLEKMNHEGKLTFLRVDGEHMDIPEEFFTGLVEQYLGN</sequence>
<evidence type="ECO:0000313" key="1">
    <source>
        <dbReference type="EMBL" id="KAJ9095879.1"/>
    </source>
</evidence>
<evidence type="ECO:0000313" key="2">
    <source>
        <dbReference type="Proteomes" id="UP001241377"/>
    </source>
</evidence>
<dbReference type="EMBL" id="JASBWR010000097">
    <property type="protein sequence ID" value="KAJ9095879.1"/>
    <property type="molecule type" value="Genomic_DNA"/>
</dbReference>
<reference evidence="1" key="1">
    <citation type="submission" date="2023-04" db="EMBL/GenBank/DDBJ databases">
        <title>Draft Genome sequencing of Naganishia species isolated from polar environments using Oxford Nanopore Technology.</title>
        <authorList>
            <person name="Leo P."/>
            <person name="Venkateswaran K."/>
        </authorList>
    </citation>
    <scope>NUCLEOTIDE SEQUENCE</scope>
    <source>
        <strain evidence="1">MNA-CCFEE 5261</strain>
    </source>
</reference>
<organism evidence="1 2">
    <name type="scientific">Naganishia cerealis</name>
    <dbReference type="NCBI Taxonomy" id="610337"/>
    <lineage>
        <taxon>Eukaryota</taxon>
        <taxon>Fungi</taxon>
        <taxon>Dikarya</taxon>
        <taxon>Basidiomycota</taxon>
        <taxon>Agaricomycotina</taxon>
        <taxon>Tremellomycetes</taxon>
        <taxon>Filobasidiales</taxon>
        <taxon>Filobasidiaceae</taxon>
        <taxon>Naganishia</taxon>
    </lineage>
</organism>
<name>A0ACC2VA74_9TREE</name>